<feature type="transmembrane region" description="Helical" evidence="1">
    <location>
        <begin position="7"/>
        <end position="26"/>
    </location>
</feature>
<dbReference type="InterPro" id="IPR025328">
    <property type="entry name" value="DUF4234"/>
</dbReference>
<evidence type="ECO:0000313" key="3">
    <source>
        <dbReference type="EMBL" id="SET44358.1"/>
    </source>
</evidence>
<keyword evidence="1" id="KW-0812">Transmembrane</keyword>
<keyword evidence="4" id="KW-1185">Reference proteome</keyword>
<protein>
    <recommendedName>
        <fullName evidence="2">DUF4234 domain-containing protein</fullName>
    </recommendedName>
</protein>
<dbReference type="AlphaFoldDB" id="A0A1I0EGB9"/>
<accession>A0A1I0EGB9</accession>
<feature type="domain" description="DUF4234" evidence="2">
    <location>
        <begin position="6"/>
        <end position="71"/>
    </location>
</feature>
<evidence type="ECO:0000313" key="4">
    <source>
        <dbReference type="Proteomes" id="UP000199800"/>
    </source>
</evidence>
<reference evidence="3 4" key="1">
    <citation type="submission" date="2016-10" db="EMBL/GenBank/DDBJ databases">
        <authorList>
            <person name="de Groot N.N."/>
        </authorList>
    </citation>
    <scope>NUCLEOTIDE SEQUENCE [LARGE SCALE GENOMIC DNA]</scope>
    <source>
        <strain evidence="3 4">DSM 1801</strain>
    </source>
</reference>
<evidence type="ECO:0000256" key="1">
    <source>
        <dbReference type="SAM" id="Phobius"/>
    </source>
</evidence>
<feature type="transmembrane region" description="Helical" evidence="1">
    <location>
        <begin position="46"/>
        <end position="64"/>
    </location>
</feature>
<dbReference type="EMBL" id="FOHN01000021">
    <property type="protein sequence ID" value="SET44358.1"/>
    <property type="molecule type" value="Genomic_DNA"/>
</dbReference>
<gene>
    <name evidence="3" type="ORF">SAMN04487772_12113</name>
</gene>
<name>A0A1I0EGB9_9FIRM</name>
<dbReference type="OrthoDB" id="192868at2"/>
<evidence type="ECO:0000259" key="2">
    <source>
        <dbReference type="Pfam" id="PF14018"/>
    </source>
</evidence>
<keyword evidence="1" id="KW-1133">Transmembrane helix</keyword>
<dbReference type="STRING" id="29364.SAMN04487772_12113"/>
<dbReference type="RefSeq" id="WP_092478500.1">
    <property type="nucleotide sequence ID" value="NZ_FOHN01000021.1"/>
</dbReference>
<sequence>MVRQKNLALCVILYFVTCGLYGIYWFVCLTDDTNAIAQEEGTSGVAALLLTVVTCGIYGFYWAYKRGEKIDRAHQLRGEYASNGGILYLLLFIFGGVITYILIQNEVNKFAY</sequence>
<organism evidence="3 4">
    <name type="scientific">[Clostridium] polysaccharolyticum</name>
    <dbReference type="NCBI Taxonomy" id="29364"/>
    <lineage>
        <taxon>Bacteria</taxon>
        <taxon>Bacillati</taxon>
        <taxon>Bacillota</taxon>
        <taxon>Clostridia</taxon>
        <taxon>Lachnospirales</taxon>
        <taxon>Lachnospiraceae</taxon>
    </lineage>
</organism>
<keyword evidence="1" id="KW-0472">Membrane</keyword>
<proteinExistence type="predicted"/>
<dbReference type="Proteomes" id="UP000199800">
    <property type="component" value="Unassembled WGS sequence"/>
</dbReference>
<dbReference type="Pfam" id="PF14018">
    <property type="entry name" value="DUF4234"/>
    <property type="match status" value="1"/>
</dbReference>
<feature type="transmembrane region" description="Helical" evidence="1">
    <location>
        <begin position="85"/>
        <end position="103"/>
    </location>
</feature>